<name>A0ABP8MT96_9BACT</name>
<proteinExistence type="predicted"/>
<keyword evidence="2" id="KW-0472">Membrane</keyword>
<accession>A0ABP8MT96</accession>
<feature type="transmembrane region" description="Helical" evidence="2">
    <location>
        <begin position="12"/>
        <end position="34"/>
    </location>
</feature>
<evidence type="ECO:0000256" key="2">
    <source>
        <dbReference type="SAM" id="Phobius"/>
    </source>
</evidence>
<dbReference type="EMBL" id="BAABHD010000027">
    <property type="protein sequence ID" value="GAA4455729.1"/>
    <property type="molecule type" value="Genomic_DNA"/>
</dbReference>
<keyword evidence="2" id="KW-1133">Transmembrane helix</keyword>
<reference evidence="4" key="1">
    <citation type="journal article" date="2019" name="Int. J. Syst. Evol. Microbiol.">
        <title>The Global Catalogue of Microorganisms (GCM) 10K type strain sequencing project: providing services to taxonomists for standard genome sequencing and annotation.</title>
        <authorList>
            <consortium name="The Broad Institute Genomics Platform"/>
            <consortium name="The Broad Institute Genome Sequencing Center for Infectious Disease"/>
            <person name="Wu L."/>
            <person name="Ma J."/>
        </authorList>
    </citation>
    <scope>NUCLEOTIDE SEQUENCE [LARGE SCALE GENOMIC DNA]</scope>
    <source>
        <strain evidence="4">JCM 17927</strain>
    </source>
</reference>
<keyword evidence="2" id="KW-0812">Transmembrane</keyword>
<dbReference type="Proteomes" id="UP001501175">
    <property type="component" value="Unassembled WGS sequence"/>
</dbReference>
<gene>
    <name evidence="3" type="ORF">GCM10023189_23900</name>
</gene>
<organism evidence="3 4">
    <name type="scientific">Nibrella saemangeumensis</name>
    <dbReference type="NCBI Taxonomy" id="1084526"/>
    <lineage>
        <taxon>Bacteria</taxon>
        <taxon>Pseudomonadati</taxon>
        <taxon>Bacteroidota</taxon>
        <taxon>Cytophagia</taxon>
        <taxon>Cytophagales</taxon>
        <taxon>Spirosomataceae</taxon>
        <taxon>Nibrella</taxon>
    </lineage>
</organism>
<comment type="caution">
    <text evidence="3">The sequence shown here is derived from an EMBL/GenBank/DDBJ whole genome shotgun (WGS) entry which is preliminary data.</text>
</comment>
<protein>
    <submittedName>
        <fullName evidence="3">Uncharacterized protein</fullName>
    </submittedName>
</protein>
<evidence type="ECO:0000256" key="1">
    <source>
        <dbReference type="SAM" id="Coils"/>
    </source>
</evidence>
<sequence>MEANQERRNSSRNYLIAALLILAALNVLLLYFYYQERQTNKTQEATIAAKTEEVLATKTKLDSISLQLDAKIAEIQRLGGNVDSLLRVKEQLEVDKRELRNVNGFNLRKYEQKIRSYEGLLAQKEQEIVRLREENSLLAQQNEVLNQENTGLRTERQALSDSVSVYSVKNRELSEKVTRASALKAENVSVNALNARGKEREGGSYKARRIDRVKVSFRLAENPLTQQNEKEIYMRILDPSGAVISDMATGSGEFNAGGKDMIYTARQRVQFDNSRQEVSFVYGRGGQRFNEGRHVIELYAEGFKIGEGEFTVK</sequence>
<keyword evidence="1" id="KW-0175">Coiled coil</keyword>
<evidence type="ECO:0000313" key="4">
    <source>
        <dbReference type="Proteomes" id="UP001501175"/>
    </source>
</evidence>
<dbReference type="RefSeq" id="WP_345243761.1">
    <property type="nucleotide sequence ID" value="NZ_BAABHD010000027.1"/>
</dbReference>
<evidence type="ECO:0000313" key="3">
    <source>
        <dbReference type="EMBL" id="GAA4455729.1"/>
    </source>
</evidence>
<keyword evidence="4" id="KW-1185">Reference proteome</keyword>
<feature type="coiled-coil region" evidence="1">
    <location>
        <begin position="82"/>
        <end position="148"/>
    </location>
</feature>